<evidence type="ECO:0000313" key="1">
    <source>
        <dbReference type="EMBL" id="GAT45392.1"/>
    </source>
</evidence>
<name>A0ABQ0L2K5_MYCCL</name>
<sequence length="255" mass="28620">CERHLNCHYRANGISCSNCIPVANDCCSFLDPAIFLESLAEWRLEELSEEWAELCSQVEQGYFQHPDSDRAMYFNRAVEWVNRIIQGAIICFQTTKHVTEGLVMQGFEELFAATEDIGYLGRFISLSGESDTLHPFVVRRAALRVAEICESRIGSKIPALVREQVRERLPLSLPSDTCQDLRVSSRQILPLLFASTSRRVLEFPVAGKCGASASCLCDDAMRLATHALRARRLEAARQSCLVSSATLRGIHLRRV</sequence>
<gene>
    <name evidence="1" type="ORF">MCHLO_02973</name>
</gene>
<evidence type="ECO:0000313" key="2">
    <source>
        <dbReference type="Proteomes" id="UP000815677"/>
    </source>
</evidence>
<keyword evidence="2" id="KW-1185">Reference proteome</keyword>
<feature type="non-terminal residue" evidence="1">
    <location>
        <position position="1"/>
    </location>
</feature>
<proteinExistence type="predicted"/>
<reference evidence="1" key="1">
    <citation type="submission" date="2014-09" db="EMBL/GenBank/DDBJ databases">
        <title>Genome sequence of the luminous mushroom Mycena chlorophos for searching fungal bioluminescence genes.</title>
        <authorList>
            <person name="Tanaka Y."/>
            <person name="Kasuga D."/>
            <person name="Oba Y."/>
            <person name="Hase S."/>
            <person name="Sato K."/>
            <person name="Oba Y."/>
            <person name="Sakakibara Y."/>
        </authorList>
    </citation>
    <scope>NUCLEOTIDE SEQUENCE</scope>
</reference>
<protein>
    <submittedName>
        <fullName evidence="1">Uncharacterized protein</fullName>
    </submittedName>
</protein>
<accession>A0ABQ0L2K5</accession>
<organism evidence="1 2">
    <name type="scientific">Mycena chlorophos</name>
    <name type="common">Agaric fungus</name>
    <name type="synonym">Agaricus chlorophos</name>
    <dbReference type="NCBI Taxonomy" id="658473"/>
    <lineage>
        <taxon>Eukaryota</taxon>
        <taxon>Fungi</taxon>
        <taxon>Dikarya</taxon>
        <taxon>Basidiomycota</taxon>
        <taxon>Agaricomycotina</taxon>
        <taxon>Agaricomycetes</taxon>
        <taxon>Agaricomycetidae</taxon>
        <taxon>Agaricales</taxon>
        <taxon>Marasmiineae</taxon>
        <taxon>Mycenaceae</taxon>
        <taxon>Mycena</taxon>
    </lineage>
</organism>
<dbReference type="EMBL" id="DF841181">
    <property type="protein sequence ID" value="GAT45392.1"/>
    <property type="molecule type" value="Genomic_DNA"/>
</dbReference>
<dbReference type="Proteomes" id="UP000815677">
    <property type="component" value="Unassembled WGS sequence"/>
</dbReference>